<evidence type="ECO:0000256" key="2">
    <source>
        <dbReference type="ARBA" id="ARBA00022730"/>
    </source>
</evidence>
<dbReference type="Proteomes" id="UP000270261">
    <property type="component" value="Unassembled WGS sequence"/>
</dbReference>
<dbReference type="PROSITE" id="PS00474">
    <property type="entry name" value="RIBOSOMAL_L3"/>
    <property type="match status" value="1"/>
</dbReference>
<dbReference type="InterPro" id="IPR009000">
    <property type="entry name" value="Transl_B-barrel_sf"/>
</dbReference>
<keyword evidence="7" id="KW-0488">Methylation</keyword>
<reference evidence="10 11" key="1">
    <citation type="submission" date="2018-11" db="EMBL/GenBank/DDBJ databases">
        <title>Genome sequencing of Lautropia sp. KCOM 2505 (= ChDC F240).</title>
        <authorList>
            <person name="Kook J.-K."/>
            <person name="Park S.-N."/>
            <person name="Lim Y.K."/>
        </authorList>
    </citation>
    <scope>NUCLEOTIDE SEQUENCE [LARGE SCALE GENOMIC DNA]</scope>
    <source>
        <strain evidence="10 11">KCOM 2505</strain>
    </source>
</reference>
<dbReference type="GO" id="GO:0019843">
    <property type="term" value="F:rRNA binding"/>
    <property type="evidence" value="ECO:0007669"/>
    <property type="project" value="UniProtKB-UniRule"/>
</dbReference>
<evidence type="ECO:0000256" key="9">
    <source>
        <dbReference type="RuleBase" id="RU003906"/>
    </source>
</evidence>
<proteinExistence type="inferred from homology"/>
<evidence type="ECO:0000256" key="1">
    <source>
        <dbReference type="ARBA" id="ARBA00006540"/>
    </source>
</evidence>
<comment type="function">
    <text evidence="7 9">One of the primary rRNA binding proteins, it binds directly near the 3'-end of the 23S rRNA, where it nucleates assembly of the 50S subunit.</text>
</comment>
<dbReference type="FunFam" id="3.30.160.810:FF:000001">
    <property type="entry name" value="50S ribosomal protein L3"/>
    <property type="match status" value="1"/>
</dbReference>
<comment type="PTM">
    <text evidence="7">Methylated by PrmB.</text>
</comment>
<comment type="subunit">
    <text evidence="7 9">Part of the 50S ribosomal subunit. Forms a cluster with proteins L14 and L19.</text>
</comment>
<dbReference type="PANTHER" id="PTHR11229:SF16">
    <property type="entry name" value="LARGE RIBOSOMAL SUBUNIT PROTEIN UL3C"/>
    <property type="match status" value="1"/>
</dbReference>
<dbReference type="GO" id="GO:0022625">
    <property type="term" value="C:cytosolic large ribosomal subunit"/>
    <property type="evidence" value="ECO:0007669"/>
    <property type="project" value="TreeGrafter"/>
</dbReference>
<dbReference type="EMBL" id="RRUE01000002">
    <property type="protein sequence ID" value="RRN43558.1"/>
    <property type="molecule type" value="Genomic_DNA"/>
</dbReference>
<keyword evidence="2 7" id="KW-0699">rRNA-binding</keyword>
<keyword evidence="4 7" id="KW-0689">Ribosomal protein</keyword>
<keyword evidence="3 7" id="KW-0694">RNA-binding</keyword>
<dbReference type="SUPFAM" id="SSF50447">
    <property type="entry name" value="Translation proteins"/>
    <property type="match status" value="1"/>
</dbReference>
<feature type="modified residue" description="N5-methylglutamine" evidence="7">
    <location>
        <position position="169"/>
    </location>
</feature>
<dbReference type="AlphaFoldDB" id="A0A426FM69"/>
<organism evidence="10 11">
    <name type="scientific">Lautropia dentalis</name>
    <dbReference type="NCBI Taxonomy" id="2490857"/>
    <lineage>
        <taxon>Bacteria</taxon>
        <taxon>Pseudomonadati</taxon>
        <taxon>Pseudomonadota</taxon>
        <taxon>Betaproteobacteria</taxon>
        <taxon>Burkholderiales</taxon>
        <taxon>Burkholderiaceae</taxon>
        <taxon>Lautropia</taxon>
    </lineage>
</organism>
<keyword evidence="5 7" id="KW-0687">Ribonucleoprotein</keyword>
<dbReference type="InterPro" id="IPR019926">
    <property type="entry name" value="Ribosomal_uL3_CS"/>
</dbReference>
<accession>A0A426FM69</accession>
<sequence>MGSQADISGDAGSQASSAFGLLGRKVGMMRIFTDEGESIPVTVIDVSGNRVSQVKTVENDGYTAVQLVYGERRASRVNAAEAGHYAKAGVQAGTVAAEFHVSPERAAEVPAGTVLGADHFVVGQYIDVQGTSQGKGFAGTIKRHNFGSQRASHGNSRSHNVPGSIGMAQDPGRVFPGKRMAGQMGNVTRTVQNLVVERIDTDRGLLLVRGAVPGSAGGHLVITPSVKRRLKPVKAGAAEAKGKA</sequence>
<dbReference type="Gene3D" id="2.40.30.10">
    <property type="entry name" value="Translation factors"/>
    <property type="match status" value="1"/>
</dbReference>
<dbReference type="InterPro" id="IPR000597">
    <property type="entry name" value="Ribosomal_uL3"/>
</dbReference>
<comment type="caution">
    <text evidence="10">The sequence shown here is derived from an EMBL/GenBank/DDBJ whole genome shotgun (WGS) entry which is preliminary data.</text>
</comment>
<dbReference type="Pfam" id="PF00297">
    <property type="entry name" value="Ribosomal_L3"/>
    <property type="match status" value="1"/>
</dbReference>
<evidence type="ECO:0000313" key="10">
    <source>
        <dbReference type="EMBL" id="RRN43558.1"/>
    </source>
</evidence>
<dbReference type="GO" id="GO:0006412">
    <property type="term" value="P:translation"/>
    <property type="evidence" value="ECO:0007669"/>
    <property type="project" value="UniProtKB-UniRule"/>
</dbReference>
<name>A0A426FM69_9BURK</name>
<evidence type="ECO:0000256" key="3">
    <source>
        <dbReference type="ARBA" id="ARBA00022884"/>
    </source>
</evidence>
<dbReference type="FunFam" id="2.40.30.10:FF:000004">
    <property type="entry name" value="50S ribosomal protein L3"/>
    <property type="match status" value="1"/>
</dbReference>
<dbReference type="HAMAP" id="MF_01325_B">
    <property type="entry name" value="Ribosomal_uL3_B"/>
    <property type="match status" value="1"/>
</dbReference>
<dbReference type="OrthoDB" id="9806135at2"/>
<dbReference type="PANTHER" id="PTHR11229">
    <property type="entry name" value="50S RIBOSOMAL PROTEIN L3"/>
    <property type="match status" value="1"/>
</dbReference>
<evidence type="ECO:0000256" key="8">
    <source>
        <dbReference type="RuleBase" id="RU003905"/>
    </source>
</evidence>
<evidence type="ECO:0000256" key="7">
    <source>
        <dbReference type="HAMAP-Rule" id="MF_01325"/>
    </source>
</evidence>
<dbReference type="NCBIfam" id="TIGR03625">
    <property type="entry name" value="L3_bact"/>
    <property type="match status" value="1"/>
</dbReference>
<dbReference type="InterPro" id="IPR019927">
    <property type="entry name" value="Ribosomal_uL3_bac/org-type"/>
</dbReference>
<evidence type="ECO:0000256" key="5">
    <source>
        <dbReference type="ARBA" id="ARBA00023274"/>
    </source>
</evidence>
<evidence type="ECO:0000313" key="11">
    <source>
        <dbReference type="Proteomes" id="UP000270261"/>
    </source>
</evidence>
<comment type="similarity">
    <text evidence="1 7 8">Belongs to the universal ribosomal protein uL3 family.</text>
</comment>
<evidence type="ECO:0000256" key="6">
    <source>
        <dbReference type="ARBA" id="ARBA00035243"/>
    </source>
</evidence>
<gene>
    <name evidence="7" type="primary">rplC</name>
    <name evidence="10" type="ORF">EHV23_08900</name>
</gene>
<keyword evidence="11" id="KW-1185">Reference proteome</keyword>
<evidence type="ECO:0000256" key="4">
    <source>
        <dbReference type="ARBA" id="ARBA00022980"/>
    </source>
</evidence>
<dbReference type="Gene3D" id="3.30.160.810">
    <property type="match status" value="1"/>
</dbReference>
<protein>
    <recommendedName>
        <fullName evidence="6 7">Large ribosomal subunit protein uL3</fullName>
    </recommendedName>
</protein>
<dbReference type="GO" id="GO:0003735">
    <property type="term" value="F:structural constituent of ribosome"/>
    <property type="evidence" value="ECO:0007669"/>
    <property type="project" value="UniProtKB-UniRule"/>
</dbReference>